<evidence type="ECO:0000256" key="1">
    <source>
        <dbReference type="ARBA" id="ARBA00006326"/>
    </source>
</evidence>
<dbReference type="AlphaFoldDB" id="A0A7M7NDS4"/>
<feature type="compositionally biased region" description="Low complexity" evidence="3">
    <location>
        <begin position="165"/>
        <end position="190"/>
    </location>
</feature>
<dbReference type="GO" id="GO:0045046">
    <property type="term" value="P:protein import into peroxisome membrane"/>
    <property type="evidence" value="ECO:0000318"/>
    <property type="project" value="GO_Central"/>
</dbReference>
<dbReference type="InterPro" id="IPR006708">
    <property type="entry name" value="Pex19"/>
</dbReference>
<evidence type="ECO:0000313" key="4">
    <source>
        <dbReference type="EnsemblMetazoa" id="XP_030834206"/>
    </source>
</evidence>
<reference evidence="4" key="2">
    <citation type="submission" date="2021-01" db="UniProtKB">
        <authorList>
            <consortium name="EnsemblMetazoa"/>
        </authorList>
    </citation>
    <scope>IDENTIFICATION</scope>
</reference>
<feature type="compositionally biased region" description="Basic and acidic residues" evidence="3">
    <location>
        <begin position="79"/>
        <end position="92"/>
    </location>
</feature>
<organism evidence="4 5">
    <name type="scientific">Strongylocentrotus purpuratus</name>
    <name type="common">Purple sea urchin</name>
    <dbReference type="NCBI Taxonomy" id="7668"/>
    <lineage>
        <taxon>Eukaryota</taxon>
        <taxon>Metazoa</taxon>
        <taxon>Echinodermata</taxon>
        <taxon>Eleutherozoa</taxon>
        <taxon>Echinozoa</taxon>
        <taxon>Echinoidea</taxon>
        <taxon>Euechinoidea</taxon>
        <taxon>Echinacea</taxon>
        <taxon>Camarodonta</taxon>
        <taxon>Echinidea</taxon>
        <taxon>Strongylocentrotidae</taxon>
        <taxon>Strongylocentrotus</taxon>
    </lineage>
</organism>
<dbReference type="Proteomes" id="UP000007110">
    <property type="component" value="Unassembled WGS sequence"/>
</dbReference>
<dbReference type="OMA" id="HVYETEP"/>
<evidence type="ECO:0000256" key="2">
    <source>
        <dbReference type="ARBA" id="ARBA00029688"/>
    </source>
</evidence>
<dbReference type="InterPro" id="IPR038322">
    <property type="entry name" value="Pex19_C_sf"/>
</dbReference>
<dbReference type="Gene3D" id="1.20.120.900">
    <property type="entry name" value="Pex19, mPTS binding domain"/>
    <property type="match status" value="1"/>
</dbReference>
<keyword evidence="5" id="KW-1185">Reference proteome</keyword>
<dbReference type="GO" id="GO:0033328">
    <property type="term" value="F:peroxisome membrane targeting sequence binding"/>
    <property type="evidence" value="ECO:0000318"/>
    <property type="project" value="GO_Central"/>
</dbReference>
<sequence>MATKSEIEDEASATTPVEEKPSKESLSQMVDSESKDDTDLDLLLDSALGDFDKPLQPATLEKPEVASSSPGLNIMTTSKEQEGEKKTEKQTKEGPQLPPNQDALFEALFNESPGAQQSVADFENVLSGLMSELGEGFGGDPQMASEMQRMFQTMAAGAGAGAGAGAMPNPAAGTPASTTSNTSDSNTTQTPEDVTSTLTDTLTRLAQNAKDLQEGGVPDEELLRSFGGMNIEGDNAELLPMVQTMMQSLLSKDILYPSLKEVVDKYQGWLDEKKPTLSSEDHQRYTEQHRLMSALCVEYEAEQDSDGSTVKQERMGRIMELIQKMESLGQPPAEIVGDMNAGMPFDENGMPRIPGMPQGDQCSIM</sequence>
<dbReference type="PANTHER" id="PTHR12774">
    <property type="entry name" value="PEROXISOMAL BIOGENESIS FACTOR 19"/>
    <property type="match status" value="1"/>
</dbReference>
<feature type="region of interest" description="Disordered" evidence="3">
    <location>
        <begin position="1"/>
        <end position="100"/>
    </location>
</feature>
<dbReference type="Pfam" id="PF04614">
    <property type="entry name" value="Pex19"/>
    <property type="match status" value="1"/>
</dbReference>
<comment type="similarity">
    <text evidence="1">Belongs to the peroxin-19 family.</text>
</comment>
<protein>
    <recommendedName>
        <fullName evidence="2">Peroxin-19</fullName>
    </recommendedName>
</protein>
<dbReference type="GeneID" id="753366"/>
<feature type="compositionally biased region" description="Polar residues" evidence="3">
    <location>
        <begin position="66"/>
        <end position="78"/>
    </location>
</feature>
<accession>A0A7M7NDS4</accession>
<reference evidence="5" key="1">
    <citation type="submission" date="2015-02" db="EMBL/GenBank/DDBJ databases">
        <title>Genome sequencing for Strongylocentrotus purpuratus.</title>
        <authorList>
            <person name="Murali S."/>
            <person name="Liu Y."/>
            <person name="Vee V."/>
            <person name="English A."/>
            <person name="Wang M."/>
            <person name="Skinner E."/>
            <person name="Han Y."/>
            <person name="Muzny D.M."/>
            <person name="Worley K.C."/>
            <person name="Gibbs R.A."/>
        </authorList>
    </citation>
    <scope>NUCLEOTIDE SEQUENCE</scope>
</reference>
<feature type="region of interest" description="Disordered" evidence="3">
    <location>
        <begin position="159"/>
        <end position="194"/>
    </location>
</feature>
<evidence type="ECO:0000256" key="3">
    <source>
        <dbReference type="SAM" id="MobiDB-lite"/>
    </source>
</evidence>
<dbReference type="GO" id="GO:0005778">
    <property type="term" value="C:peroxisomal membrane"/>
    <property type="evidence" value="ECO:0000318"/>
    <property type="project" value="GO_Central"/>
</dbReference>
<name>A0A7M7NDS4_STRPU</name>
<dbReference type="KEGG" id="spu:753366"/>
<proteinExistence type="inferred from homology"/>
<dbReference type="RefSeq" id="XP_030834206.1">
    <property type="nucleotide sequence ID" value="XM_030978346.1"/>
</dbReference>
<dbReference type="OrthoDB" id="21292at2759"/>
<evidence type="ECO:0000313" key="5">
    <source>
        <dbReference type="Proteomes" id="UP000007110"/>
    </source>
</evidence>
<dbReference type="InParanoid" id="A0A7M7NDS4"/>
<dbReference type="PANTHER" id="PTHR12774:SF2">
    <property type="entry name" value="PEROXISOMAL BIOGENESIS FACTOR 19"/>
    <property type="match status" value="1"/>
</dbReference>
<dbReference type="EnsemblMetazoa" id="XM_030978346">
    <property type="protein sequence ID" value="XP_030834206"/>
    <property type="gene ID" value="LOC753366"/>
</dbReference>